<evidence type="ECO:0000313" key="2">
    <source>
        <dbReference type="Proteomes" id="UP000186309"/>
    </source>
</evidence>
<dbReference type="EMBL" id="CP019082">
    <property type="protein sequence ID" value="APW61074.1"/>
    <property type="molecule type" value="Genomic_DNA"/>
</dbReference>
<protein>
    <submittedName>
        <fullName evidence="1">Uncharacterized protein</fullName>
    </submittedName>
</protein>
<keyword evidence="2" id="KW-1185">Reference proteome</keyword>
<dbReference type="Proteomes" id="UP000186309">
    <property type="component" value="Chromosome"/>
</dbReference>
<accession>A0A1U7CQ54</accession>
<evidence type="ECO:0000313" key="1">
    <source>
        <dbReference type="EMBL" id="APW61074.1"/>
    </source>
</evidence>
<reference evidence="2" key="1">
    <citation type="submission" date="2016-12" db="EMBL/GenBank/DDBJ databases">
        <title>Comparative genomics of four Isosphaeraceae planctomycetes: a common pool of plasmids and glycoside hydrolase genes.</title>
        <authorList>
            <person name="Ivanova A."/>
        </authorList>
    </citation>
    <scope>NUCLEOTIDE SEQUENCE [LARGE SCALE GENOMIC DNA]</scope>
    <source>
        <strain evidence="2">PX4</strain>
    </source>
</reference>
<dbReference type="AlphaFoldDB" id="A0A1U7CQ54"/>
<organism evidence="1 2">
    <name type="scientific">Paludisphaera borealis</name>
    <dbReference type="NCBI Taxonomy" id="1387353"/>
    <lineage>
        <taxon>Bacteria</taxon>
        <taxon>Pseudomonadati</taxon>
        <taxon>Planctomycetota</taxon>
        <taxon>Planctomycetia</taxon>
        <taxon>Isosphaerales</taxon>
        <taxon>Isosphaeraceae</taxon>
        <taxon>Paludisphaera</taxon>
    </lineage>
</organism>
<name>A0A1U7CQ54_9BACT</name>
<proteinExistence type="predicted"/>
<gene>
    <name evidence="1" type="ORF">BSF38_02578</name>
</gene>
<dbReference type="KEGG" id="pbor:BSF38_02578"/>
<sequence>MRKGVRLIALVVAPDGRPVDVVTAAYAGINAALRDTCDQGYEFADGEFEIPDADPERTYRVFFVAPDKHLGGVANLKYDPADNPRVVRLQPTGVIRGRIGSPADAPTEKANLMVKLLLSPERKDYTRDDLMDESSNMQSYAAILGRHYFDHQGQPNERGEFQLDAMIPGVGYYVMAWKDVRRFSELVWDLKPGEVRDLGAVKVSEPARRDR</sequence>